<accession>A0A1H9D5L8</accession>
<dbReference type="Pfam" id="PF00005">
    <property type="entry name" value="ABC_tran"/>
    <property type="match status" value="1"/>
</dbReference>
<gene>
    <name evidence="10" type="ORF">SAMN04488558_10530</name>
</gene>
<evidence type="ECO:0000256" key="3">
    <source>
        <dbReference type="ARBA" id="ARBA00022448"/>
    </source>
</evidence>
<dbReference type="Gene3D" id="3.40.50.300">
    <property type="entry name" value="P-loop containing nucleotide triphosphate hydrolases"/>
    <property type="match status" value="1"/>
</dbReference>
<dbReference type="PANTHER" id="PTHR43553:SF24">
    <property type="entry name" value="ENERGY-COUPLING FACTOR TRANSPORTER ATP-BINDING PROTEIN ECFA1"/>
    <property type="match status" value="1"/>
</dbReference>
<comment type="subcellular location">
    <subcellularLocation>
        <location evidence="1">Cell membrane</location>
        <topology evidence="1">Peripheral membrane protein</topology>
    </subcellularLocation>
</comment>
<dbReference type="STRING" id="89093.SAMN04488558_10530"/>
<dbReference type="NCBIfam" id="TIGR04520">
    <property type="entry name" value="ECF_ATPase_1"/>
    <property type="match status" value="1"/>
</dbReference>
<evidence type="ECO:0000313" key="11">
    <source>
        <dbReference type="Proteomes" id="UP000198833"/>
    </source>
</evidence>
<keyword evidence="3" id="KW-0813">Transport</keyword>
<protein>
    <submittedName>
        <fullName evidence="10">Energy-coupling factor transport system ATP-binding protein</fullName>
    </submittedName>
</protein>
<keyword evidence="7" id="KW-1278">Translocase</keyword>
<keyword evidence="5" id="KW-0547">Nucleotide-binding</keyword>
<dbReference type="GO" id="GO:0043190">
    <property type="term" value="C:ATP-binding cassette (ABC) transporter complex"/>
    <property type="evidence" value="ECO:0007669"/>
    <property type="project" value="TreeGrafter"/>
</dbReference>
<evidence type="ECO:0000256" key="5">
    <source>
        <dbReference type="ARBA" id="ARBA00022741"/>
    </source>
</evidence>
<dbReference type="InterPro" id="IPR015856">
    <property type="entry name" value="ABC_transpr_CbiO/EcfA_su"/>
</dbReference>
<evidence type="ECO:0000313" key="10">
    <source>
        <dbReference type="EMBL" id="SEQ08679.1"/>
    </source>
</evidence>
<dbReference type="InterPro" id="IPR017871">
    <property type="entry name" value="ABC_transporter-like_CS"/>
</dbReference>
<dbReference type="NCBIfam" id="NF010167">
    <property type="entry name" value="PRK13648.1"/>
    <property type="match status" value="1"/>
</dbReference>
<dbReference type="PROSITE" id="PS00211">
    <property type="entry name" value="ABC_TRANSPORTER_1"/>
    <property type="match status" value="1"/>
</dbReference>
<evidence type="ECO:0000256" key="7">
    <source>
        <dbReference type="ARBA" id="ARBA00022967"/>
    </source>
</evidence>
<dbReference type="GO" id="GO:0005524">
    <property type="term" value="F:ATP binding"/>
    <property type="evidence" value="ECO:0007669"/>
    <property type="project" value="UniProtKB-KW"/>
</dbReference>
<dbReference type="OrthoDB" id="9784332at2"/>
<dbReference type="PANTHER" id="PTHR43553">
    <property type="entry name" value="HEAVY METAL TRANSPORTER"/>
    <property type="match status" value="1"/>
</dbReference>
<keyword evidence="4" id="KW-1003">Cell membrane</keyword>
<evidence type="ECO:0000256" key="4">
    <source>
        <dbReference type="ARBA" id="ARBA00022475"/>
    </source>
</evidence>
<dbReference type="FunFam" id="3.40.50.300:FF:000224">
    <property type="entry name" value="Energy-coupling factor transporter ATP-binding protein EcfA"/>
    <property type="match status" value="1"/>
</dbReference>
<dbReference type="InterPro" id="IPR027417">
    <property type="entry name" value="P-loop_NTPase"/>
</dbReference>
<keyword evidence="6 10" id="KW-0067">ATP-binding</keyword>
<evidence type="ECO:0000256" key="8">
    <source>
        <dbReference type="ARBA" id="ARBA00023136"/>
    </source>
</evidence>
<organism evidence="10 11">
    <name type="scientific">Ignavigranum ruoffiae</name>
    <dbReference type="NCBI Taxonomy" id="89093"/>
    <lineage>
        <taxon>Bacteria</taxon>
        <taxon>Bacillati</taxon>
        <taxon>Bacillota</taxon>
        <taxon>Bacilli</taxon>
        <taxon>Lactobacillales</taxon>
        <taxon>Aerococcaceae</taxon>
        <taxon>Ignavigranum</taxon>
    </lineage>
</organism>
<dbReference type="GO" id="GO:0016887">
    <property type="term" value="F:ATP hydrolysis activity"/>
    <property type="evidence" value="ECO:0007669"/>
    <property type="project" value="InterPro"/>
</dbReference>
<evidence type="ECO:0000259" key="9">
    <source>
        <dbReference type="PROSITE" id="PS50893"/>
    </source>
</evidence>
<keyword evidence="8" id="KW-0472">Membrane</keyword>
<sequence length="279" mass="30740">MTENVIELKDVSFSYPEAEVDALDHVNLSVRQGEWLAMIGPNGSGKSTCAKVINGLLVPYQGLVSVMGLVLSEETIWQARRHVGMVFQNPDNQFVGATVEDDVAFGLENIGIPREEMLRRIPEALAKVNMSAFAKHEPARLSGGQKQRVALASVMATRPSIVILDEATAMLDPQGRREMMEAMAELKKEFGLTVISITHDINEASRADRIIVMHQGKPIQQGNPEEIFALGEQLISLGLDIPFAQKLRSALEARGVSLPAQYMNEEALLEWLTTSYLTK</sequence>
<proteinExistence type="inferred from homology"/>
<evidence type="ECO:0000256" key="1">
    <source>
        <dbReference type="ARBA" id="ARBA00004202"/>
    </source>
</evidence>
<dbReference type="InterPro" id="IPR003593">
    <property type="entry name" value="AAA+_ATPase"/>
</dbReference>
<keyword evidence="11" id="KW-1185">Reference proteome</keyword>
<dbReference type="SUPFAM" id="SSF52540">
    <property type="entry name" value="P-loop containing nucleoside triphosphate hydrolases"/>
    <property type="match status" value="1"/>
</dbReference>
<dbReference type="Proteomes" id="UP000198833">
    <property type="component" value="Unassembled WGS sequence"/>
</dbReference>
<dbReference type="PROSITE" id="PS50893">
    <property type="entry name" value="ABC_TRANSPORTER_2"/>
    <property type="match status" value="1"/>
</dbReference>
<dbReference type="InterPro" id="IPR030947">
    <property type="entry name" value="EcfA_1"/>
</dbReference>
<dbReference type="InterPro" id="IPR050095">
    <property type="entry name" value="ECF_ABC_transporter_ATP-bd"/>
</dbReference>
<dbReference type="NCBIfam" id="NF010156">
    <property type="entry name" value="PRK13635.1"/>
    <property type="match status" value="1"/>
</dbReference>
<reference evidence="10 11" key="1">
    <citation type="submission" date="2016-10" db="EMBL/GenBank/DDBJ databases">
        <authorList>
            <person name="de Groot N.N."/>
        </authorList>
    </citation>
    <scope>NUCLEOTIDE SEQUENCE [LARGE SCALE GENOMIC DNA]</scope>
    <source>
        <strain evidence="10 11">DSM 15695</strain>
    </source>
</reference>
<dbReference type="RefSeq" id="WP_092571471.1">
    <property type="nucleotide sequence ID" value="NZ_CALUDV010000001.1"/>
</dbReference>
<evidence type="ECO:0000256" key="6">
    <source>
        <dbReference type="ARBA" id="ARBA00022840"/>
    </source>
</evidence>
<name>A0A1H9D5L8_9LACT</name>
<dbReference type="CDD" id="cd03225">
    <property type="entry name" value="ABC_cobalt_CbiO_domain1"/>
    <property type="match status" value="1"/>
</dbReference>
<dbReference type="InterPro" id="IPR003439">
    <property type="entry name" value="ABC_transporter-like_ATP-bd"/>
</dbReference>
<evidence type="ECO:0000256" key="2">
    <source>
        <dbReference type="ARBA" id="ARBA00005417"/>
    </source>
</evidence>
<dbReference type="GO" id="GO:0042626">
    <property type="term" value="F:ATPase-coupled transmembrane transporter activity"/>
    <property type="evidence" value="ECO:0007669"/>
    <property type="project" value="TreeGrafter"/>
</dbReference>
<feature type="domain" description="ABC transporter" evidence="9">
    <location>
        <begin position="6"/>
        <end position="240"/>
    </location>
</feature>
<dbReference type="EMBL" id="FOEN01000005">
    <property type="protein sequence ID" value="SEQ08679.1"/>
    <property type="molecule type" value="Genomic_DNA"/>
</dbReference>
<dbReference type="AlphaFoldDB" id="A0A1H9D5L8"/>
<dbReference type="SMART" id="SM00382">
    <property type="entry name" value="AAA"/>
    <property type="match status" value="1"/>
</dbReference>
<comment type="similarity">
    <text evidence="2">Belongs to the ABC transporter superfamily.</text>
</comment>